<evidence type="ECO:0000256" key="1">
    <source>
        <dbReference type="SAM" id="Phobius"/>
    </source>
</evidence>
<dbReference type="PANTHER" id="PTHR30627:SF24">
    <property type="entry name" value="PENICILLIN-BINDING PROTEIN 4B"/>
    <property type="match status" value="1"/>
</dbReference>
<organism evidence="4 5">
    <name type="scientific">Crassaminicella indica</name>
    <dbReference type="NCBI Taxonomy" id="2855394"/>
    <lineage>
        <taxon>Bacteria</taxon>
        <taxon>Bacillati</taxon>
        <taxon>Bacillota</taxon>
        <taxon>Clostridia</taxon>
        <taxon>Eubacteriales</taxon>
        <taxon>Clostridiaceae</taxon>
        <taxon>Crassaminicella</taxon>
    </lineage>
</organism>
<dbReference type="Pfam" id="PF21922">
    <property type="entry name" value="PBP_dimer_2"/>
    <property type="match status" value="1"/>
</dbReference>
<accession>A0ABX8RBH0</accession>
<dbReference type="Pfam" id="PF00905">
    <property type="entry name" value="Transpeptidase"/>
    <property type="match status" value="1"/>
</dbReference>
<keyword evidence="1" id="KW-0472">Membrane</keyword>
<feature type="domain" description="Penicillin-binding protein transpeptidase" evidence="2">
    <location>
        <begin position="156"/>
        <end position="458"/>
    </location>
</feature>
<gene>
    <name evidence="4" type="ORF">KVH43_01070</name>
</gene>
<dbReference type="InterPro" id="IPR001460">
    <property type="entry name" value="PCN-bd_Tpept"/>
</dbReference>
<sequence length="466" mass="51766">MDKNSKRIIKVLIALCTLFISLVVYLSYFEVFQASKIVSNNYNKRQWINEEYVLRGVIADRNGKTLAYSEKKENNQIRKYPYGRVYSHIIGYSFKEYGKAGLESSYNNELLNIKENPIQEITEKIIGTNEKGNNLILTIDHELQSYAERKLRGKKGAIVLMNPKTGEIYAMVSKPDFDPSIIKNQWNEIIEDKNSPLLNRATMGLYTPGSIFKTITATAALENKNVEKTFDCKGSINIDGYILKDYKGIAHGRLDMKRALEVSCNVFFSQAGLQLGEEKLRNVAEKYMFNKYIPFDLKVKKSRFPKGSMTRPELGASAIGQGKILVTPLNMAMVAGAIANDGEMMKPILVKEVIDPKGRTVKINYPQVLSRTSSKAVAQDLKTMMISVVEEGSGKNARIKNIKVAGKTGTAQNETKKGHGWFIGFAPANDPKVAIAVVLENIGITGGKSAAPIAGDVMATALDRLR</sequence>
<name>A0ABX8RBH0_9CLOT</name>
<evidence type="ECO:0000313" key="4">
    <source>
        <dbReference type="EMBL" id="QXM06398.1"/>
    </source>
</evidence>
<feature type="domain" description="Penicillin binding protein A dimerisation" evidence="3">
    <location>
        <begin position="55"/>
        <end position="134"/>
    </location>
</feature>
<keyword evidence="1" id="KW-0812">Transmembrane</keyword>
<reference evidence="4" key="1">
    <citation type="submission" date="2021-07" db="EMBL/GenBank/DDBJ databases">
        <title>Complete genome sequence of Crassaminicella sp. 143-21, isolated from a deep-sea hydrothermal vent.</title>
        <authorList>
            <person name="Li X."/>
        </authorList>
    </citation>
    <scope>NUCLEOTIDE SEQUENCE</scope>
    <source>
        <strain evidence="4">143-21</strain>
    </source>
</reference>
<keyword evidence="1" id="KW-1133">Transmembrane helix</keyword>
<evidence type="ECO:0000313" key="5">
    <source>
        <dbReference type="Proteomes" id="UP000886818"/>
    </source>
</evidence>
<dbReference type="Proteomes" id="UP000886818">
    <property type="component" value="Chromosome"/>
</dbReference>
<dbReference type="InterPro" id="IPR054120">
    <property type="entry name" value="PBPA_dimer"/>
</dbReference>
<dbReference type="RefSeq" id="WP_218283094.1">
    <property type="nucleotide sequence ID" value="NZ_CP078093.1"/>
</dbReference>
<evidence type="ECO:0000259" key="3">
    <source>
        <dbReference type="Pfam" id="PF21922"/>
    </source>
</evidence>
<dbReference type="InterPro" id="IPR050515">
    <property type="entry name" value="Beta-lactam/transpept"/>
</dbReference>
<protein>
    <submittedName>
        <fullName evidence="4">Peptidoglycan glycosyltransferase</fullName>
    </submittedName>
</protein>
<dbReference type="PANTHER" id="PTHR30627">
    <property type="entry name" value="PEPTIDOGLYCAN D,D-TRANSPEPTIDASE"/>
    <property type="match status" value="1"/>
</dbReference>
<feature type="transmembrane region" description="Helical" evidence="1">
    <location>
        <begin position="12"/>
        <end position="29"/>
    </location>
</feature>
<keyword evidence="5" id="KW-1185">Reference proteome</keyword>
<proteinExistence type="predicted"/>
<dbReference type="EMBL" id="CP078093">
    <property type="protein sequence ID" value="QXM06398.1"/>
    <property type="molecule type" value="Genomic_DNA"/>
</dbReference>
<evidence type="ECO:0000259" key="2">
    <source>
        <dbReference type="Pfam" id="PF00905"/>
    </source>
</evidence>